<feature type="repeat" description="ANK" evidence="6">
    <location>
        <begin position="979"/>
        <end position="1011"/>
    </location>
</feature>
<protein>
    <submittedName>
        <fullName evidence="11">Rabankyrin-5 isoform X5</fullName>
    </submittedName>
</protein>
<dbReference type="InterPro" id="IPR049763">
    <property type="entry name" value="ANKFY1_BACK"/>
</dbReference>
<feature type="repeat" description="ANK" evidence="6">
    <location>
        <begin position="946"/>
        <end position="978"/>
    </location>
</feature>
<dbReference type="PANTHER" id="PTHR24198:SF191">
    <property type="entry name" value="RABANKYRIN-5-LIKE"/>
    <property type="match status" value="1"/>
</dbReference>
<dbReference type="SUPFAM" id="SSF57903">
    <property type="entry name" value="FYVE/PHD zinc finger"/>
    <property type="match status" value="1"/>
</dbReference>
<dbReference type="Proteomes" id="UP001652625">
    <property type="component" value="Chromosome 10"/>
</dbReference>
<dbReference type="RefSeq" id="XP_065663457.1">
    <property type="nucleotide sequence ID" value="XM_065807385.1"/>
</dbReference>
<dbReference type="Pfam" id="PF13637">
    <property type="entry name" value="Ank_4"/>
    <property type="match status" value="1"/>
</dbReference>
<feature type="repeat" description="ANK" evidence="6">
    <location>
        <begin position="662"/>
        <end position="694"/>
    </location>
</feature>
<feature type="repeat" description="ANK" evidence="6">
    <location>
        <begin position="253"/>
        <end position="274"/>
    </location>
</feature>
<dbReference type="PRINTS" id="PR01415">
    <property type="entry name" value="ANKYRIN"/>
</dbReference>
<dbReference type="PROSITE" id="PS50178">
    <property type="entry name" value="ZF_FYVE"/>
    <property type="match status" value="1"/>
</dbReference>
<dbReference type="InterPro" id="IPR011333">
    <property type="entry name" value="SKP1/BTB/POZ_sf"/>
</dbReference>
<dbReference type="InterPro" id="IPR036770">
    <property type="entry name" value="Ankyrin_rpt-contain_sf"/>
</dbReference>
<feature type="repeat" description="ANK" evidence="6">
    <location>
        <begin position="174"/>
        <end position="206"/>
    </location>
</feature>
<accession>A0ABM4CNP4</accession>
<name>A0ABM4CNP4_HYDVU</name>
<keyword evidence="3 7" id="KW-0863">Zinc-finger</keyword>
<dbReference type="InterPro" id="IPR011011">
    <property type="entry name" value="Znf_FYVE_PHD"/>
</dbReference>
<evidence type="ECO:0000256" key="6">
    <source>
        <dbReference type="PROSITE-ProRule" id="PRU00023"/>
    </source>
</evidence>
<evidence type="ECO:0000256" key="4">
    <source>
        <dbReference type="ARBA" id="ARBA00022833"/>
    </source>
</evidence>
<dbReference type="Pfam" id="PF12796">
    <property type="entry name" value="Ank_2"/>
    <property type="match status" value="6"/>
</dbReference>
<feature type="domain" description="FYVE-type" evidence="9">
    <location>
        <begin position="1145"/>
        <end position="1205"/>
    </location>
</feature>
<keyword evidence="2" id="KW-0677">Repeat</keyword>
<dbReference type="InterPro" id="IPR013083">
    <property type="entry name" value="Znf_RING/FYVE/PHD"/>
</dbReference>
<gene>
    <name evidence="11" type="primary">LOC100202661</name>
</gene>
<dbReference type="PROSITE" id="PS50297">
    <property type="entry name" value="ANK_REP_REGION"/>
    <property type="match status" value="8"/>
</dbReference>
<evidence type="ECO:0000256" key="1">
    <source>
        <dbReference type="ARBA" id="ARBA00022723"/>
    </source>
</evidence>
<proteinExistence type="predicted"/>
<dbReference type="CDD" id="cd18501">
    <property type="entry name" value="BACK_ANKFY1_Rank5"/>
    <property type="match status" value="1"/>
</dbReference>
<feature type="repeat" description="ANK" evidence="6">
    <location>
        <begin position="810"/>
        <end position="842"/>
    </location>
</feature>
<dbReference type="Gene3D" id="3.30.710.10">
    <property type="entry name" value="Potassium Channel Kv1.1, Chain A"/>
    <property type="match status" value="1"/>
</dbReference>
<dbReference type="SMART" id="SM00248">
    <property type="entry name" value="ANK"/>
    <property type="match status" value="21"/>
</dbReference>
<dbReference type="InterPro" id="IPR049764">
    <property type="entry name" value="ANFY1_FYVE"/>
</dbReference>
<dbReference type="PROSITE" id="PS50088">
    <property type="entry name" value="ANK_REPEAT"/>
    <property type="match status" value="12"/>
</dbReference>
<evidence type="ECO:0000313" key="10">
    <source>
        <dbReference type="Proteomes" id="UP001652625"/>
    </source>
</evidence>
<dbReference type="Pfam" id="PF01363">
    <property type="entry name" value="FYVE"/>
    <property type="match status" value="1"/>
</dbReference>
<keyword evidence="1" id="KW-0479">Metal-binding</keyword>
<feature type="repeat" description="ANK" evidence="6">
    <location>
        <begin position="329"/>
        <end position="361"/>
    </location>
</feature>
<evidence type="ECO:0000259" key="9">
    <source>
        <dbReference type="PROSITE" id="PS50178"/>
    </source>
</evidence>
<dbReference type="GeneID" id="100202661"/>
<sequence>MLIKWVYTDHADVRNDESVIIELVKAANRYKLKALRTRCEQMLMSAVSVANCIRFYQTAEDIGAESLRTYCGEIIATHWDDLETKDFLGMSAPLLYEMFKTKSSFPLHFAVRHHREDVVFLYLIEHNLQIPAKLNEIEPHSGLLPLQIALKERQESIAKTLVLHNCDVNMANNDGETLLHQFIREGDAYASIFLIENGADVKASTKHQGETPLHLAASYKYYPSKNNNASEAMGLVAKHLLDYGSNINALDSEGRTALHVAVAASNKDVFNVLLAVKTINLESRDNNGNVVLWTALLSYKESLDSKDKTSYASMLIKNGSNPNAVNPLTGDSLLHLAATFKNEHAGLFLIDHGAQLNHTNKLGESPLHIASRNGLLLLVEKLLKSGANPNYTTTATDALKAKEAARKTEFQLKCDESRRRIIMLEKSKAMKRVKEIRELLQEEEKLKLQKKKSEIKSYQPESTNPFSEDDNCNAFDGNPFLDQDEEEGLQLNQLDRESSFLNEMQAASSAAMALTSSSMFGYQNVHKGGIKQSKRLITSFDGRIDVQLIQSPTDVEKFDFESMQITQLDIEDGLQQDVITDCWNCTPLHFAVIEKQEEIVKCFIKYSENASLSGGRLPIVPDFNVLDSAGQTPLLIALLTKQYKIGKLLVNMDVDLNICGEDHQTLLHKMIMHRNVEACLFLLENGADVNKRSKENMSPLQMAIHLRLTPVVEALCIRGADVNSSDEDGNTALWVALKSHQLDIASSLVKHGADTDFWSTGINNCVWTLLHRAIFERDEETACFLIRNKCDLHSPRRPGLDGGSASEGIDGLTPLHLACASSQDKVVQCLIEHNADINMQDADGRAPIHIAIAAKNPIITRILLSHPDMNFYIKDAQGQTPFIVAMNCRDNDASSAILAREPYAAEQFDNKGRNYLHKAIMNKDVDVILFLISIEVNVNSVIMDGSQRTPLHLAVPTGNEIVVRHLILAGADVNAVDKNRQTPLHCAAIEDKPSIISVLLQNGSNPDLVDISLNNALHLACQHGNLASVRTLLTESSINAEIYNIRSQNSLHVLAAYSSDNAAAIFDLFRQTMPNYPFDALDGEENTALFIAYSNGAVGLCCALLKAGARLATMNRHGVSVFNAPVATKKLLFKLLDLLNAEPSWSDGPNCHECGDKFGITTRKHHCRHCGRLLCSKCTTKQMPILKYDLTKPVRVCEVCFQFLTT</sequence>
<evidence type="ECO:0000256" key="5">
    <source>
        <dbReference type="ARBA" id="ARBA00023043"/>
    </source>
</evidence>
<reference evidence="11" key="1">
    <citation type="submission" date="2025-08" db="UniProtKB">
        <authorList>
            <consortium name="RefSeq"/>
        </authorList>
    </citation>
    <scope>IDENTIFICATION</scope>
</reference>
<dbReference type="InterPro" id="IPR017455">
    <property type="entry name" value="Znf_FYVE-rel"/>
</dbReference>
<feature type="repeat" description="ANK" evidence="6">
    <location>
        <begin position="141"/>
        <end position="173"/>
    </location>
</feature>
<evidence type="ECO:0000256" key="3">
    <source>
        <dbReference type="ARBA" id="ARBA00022771"/>
    </source>
</evidence>
<dbReference type="InterPro" id="IPR002110">
    <property type="entry name" value="Ankyrin_rpt"/>
</dbReference>
<keyword evidence="10" id="KW-1185">Reference proteome</keyword>
<dbReference type="Gene3D" id="1.25.40.20">
    <property type="entry name" value="Ankyrin repeat-containing domain"/>
    <property type="match status" value="5"/>
</dbReference>
<organism evidence="10 11">
    <name type="scientific">Hydra vulgaris</name>
    <name type="common">Hydra</name>
    <name type="synonym">Hydra attenuata</name>
    <dbReference type="NCBI Taxonomy" id="6087"/>
    <lineage>
        <taxon>Eukaryota</taxon>
        <taxon>Metazoa</taxon>
        <taxon>Cnidaria</taxon>
        <taxon>Hydrozoa</taxon>
        <taxon>Hydroidolina</taxon>
        <taxon>Anthoathecata</taxon>
        <taxon>Aplanulata</taxon>
        <taxon>Hydridae</taxon>
        <taxon>Hydra</taxon>
    </lineage>
</organism>
<feature type="region of interest" description="Disordered" evidence="8">
    <location>
        <begin position="453"/>
        <end position="479"/>
    </location>
</feature>
<dbReference type="SMART" id="SM00064">
    <property type="entry name" value="FYVE"/>
    <property type="match status" value="1"/>
</dbReference>
<dbReference type="Pfam" id="PF13606">
    <property type="entry name" value="Ank_3"/>
    <property type="match status" value="1"/>
</dbReference>
<dbReference type="Gene3D" id="3.30.40.10">
    <property type="entry name" value="Zinc/RING finger domain, C3HC4 (zinc finger)"/>
    <property type="match status" value="1"/>
</dbReference>
<keyword evidence="5 6" id="KW-0040">ANK repeat</keyword>
<dbReference type="SUPFAM" id="SSF48403">
    <property type="entry name" value="Ankyrin repeat"/>
    <property type="match status" value="4"/>
</dbReference>
<feature type="repeat" description="ANK" evidence="6">
    <location>
        <begin position="695"/>
        <end position="727"/>
    </location>
</feature>
<evidence type="ECO:0000256" key="7">
    <source>
        <dbReference type="PROSITE-ProRule" id="PRU00091"/>
    </source>
</evidence>
<evidence type="ECO:0000256" key="8">
    <source>
        <dbReference type="SAM" id="MobiDB-lite"/>
    </source>
</evidence>
<dbReference type="PANTHER" id="PTHR24198">
    <property type="entry name" value="ANKYRIN REPEAT AND PROTEIN KINASE DOMAIN-CONTAINING PROTEIN"/>
    <property type="match status" value="1"/>
</dbReference>
<feature type="repeat" description="ANK" evidence="6">
    <location>
        <begin position="728"/>
        <end position="760"/>
    </location>
</feature>
<evidence type="ECO:0000313" key="11">
    <source>
        <dbReference type="RefSeq" id="XP_065663457.1"/>
    </source>
</evidence>
<dbReference type="CDD" id="cd15728">
    <property type="entry name" value="FYVE_ANFY1"/>
    <property type="match status" value="1"/>
</dbReference>
<evidence type="ECO:0000256" key="2">
    <source>
        <dbReference type="ARBA" id="ARBA00022737"/>
    </source>
</evidence>
<feature type="repeat" description="ANK" evidence="6">
    <location>
        <begin position="362"/>
        <end position="394"/>
    </location>
</feature>
<dbReference type="InterPro" id="IPR000306">
    <property type="entry name" value="Znf_FYVE"/>
</dbReference>
<keyword evidence="4" id="KW-0862">Zinc</keyword>
<feature type="repeat" description="ANK" evidence="6">
    <location>
        <begin position="208"/>
        <end position="252"/>
    </location>
</feature>